<feature type="domain" description="AAA+ ATPase" evidence="1">
    <location>
        <begin position="31"/>
        <end position="222"/>
    </location>
</feature>
<gene>
    <name evidence="2" type="ORF">MGAL_10B050857</name>
</gene>
<dbReference type="Gene3D" id="3.40.50.300">
    <property type="entry name" value="P-loop containing nucleotide triphosphate hydrolases"/>
    <property type="match status" value="1"/>
</dbReference>
<comment type="caution">
    <text evidence="2">The sequence shown here is derived from an EMBL/GenBank/DDBJ whole genome shotgun (WGS) entry which is preliminary data.</text>
</comment>
<dbReference type="Proteomes" id="UP000596742">
    <property type="component" value="Unassembled WGS sequence"/>
</dbReference>
<evidence type="ECO:0000313" key="2">
    <source>
        <dbReference type="EMBL" id="VDI14135.1"/>
    </source>
</evidence>
<proteinExistence type="predicted"/>
<dbReference type="Gene3D" id="1.25.40.20">
    <property type="entry name" value="Ankyrin repeat-containing domain"/>
    <property type="match status" value="1"/>
</dbReference>
<dbReference type="InterPro" id="IPR027417">
    <property type="entry name" value="P-loop_NTPase"/>
</dbReference>
<dbReference type="SMART" id="SM00382">
    <property type="entry name" value="AAA"/>
    <property type="match status" value="1"/>
</dbReference>
<keyword evidence="3" id="KW-1185">Reference proteome</keyword>
<dbReference type="AlphaFoldDB" id="A0A8B6D317"/>
<dbReference type="Pfam" id="PF20720">
    <property type="entry name" value="nSTAND3"/>
    <property type="match status" value="1"/>
</dbReference>
<protein>
    <recommendedName>
        <fullName evidence="1">AAA+ ATPase domain-containing protein</fullName>
    </recommendedName>
</protein>
<name>A0A8B6D317_MYTGA</name>
<dbReference type="EMBL" id="UYJE01002832">
    <property type="protein sequence ID" value="VDI14135.1"/>
    <property type="molecule type" value="Genomic_DNA"/>
</dbReference>
<dbReference type="InterPro" id="IPR049050">
    <property type="entry name" value="nSTAND3"/>
</dbReference>
<dbReference type="InterPro" id="IPR003593">
    <property type="entry name" value="AAA+_ATPase"/>
</dbReference>
<dbReference type="InterPro" id="IPR036770">
    <property type="entry name" value="Ankyrin_rpt-contain_sf"/>
</dbReference>
<accession>A0A8B6D317</accession>
<dbReference type="SUPFAM" id="SSF52540">
    <property type="entry name" value="P-loop containing nucleoside triphosphate hydrolases"/>
    <property type="match status" value="1"/>
</dbReference>
<evidence type="ECO:0000313" key="3">
    <source>
        <dbReference type="Proteomes" id="UP000596742"/>
    </source>
</evidence>
<evidence type="ECO:0000259" key="1">
    <source>
        <dbReference type="SMART" id="SM00382"/>
    </source>
</evidence>
<sequence>MPIESKREEERILQNVTKLSMFSDLRDTLKKASLIVLTGRQGTGKTTIAKCLHGRYPKKKCIIIRIKKAELNYNSSQVNYIIVDSSEKVTAFDQSFRTYLKNIKATKLIIVAEDIPSNLTTILKEFANQTDVMFDLNNKNFYNDRDKENVLKLHMKLNNIYSEDEMTQLQSVEDSEAVCVENSLFDDLLSEETLLGFPKMCALLCSHKDHIRQGITYFRQPPALLIKEIDDLREKGKSDEISAIKYCLFVSVLLCNNMSLIFDLKSSITKSMIHLYPNRTVSCGVNVIQTIAFHLMPRYFKSSKLELKFSNSRIYQAVLIKYCNTHPQPIFGKCNMGDILLFLRPPKYQPLKDEMVLTVQVKDTQLMQLIFNHIRCDQTYTYQFRLRFFHEYGEYARCQNVELDAYCLAWEYVCIKSRENEDELNIFKENIFACASGVIGKVLNTLVDKFGNTLLHYFVIWNGKVEKNIIDALLLSAKEEKEEQGLADVWKSSNLENAEKHTPLHFAVFFGRDNLLKNFKTMTGIAHSKETVFSSFFKHFCKMISNEKENLARLLQSGMEHVSEEIKNDRDLVIVFENGLIPSLSAIKFGKKGEFDHILSILQEGI</sequence>
<organism evidence="2 3">
    <name type="scientific">Mytilus galloprovincialis</name>
    <name type="common">Mediterranean mussel</name>
    <dbReference type="NCBI Taxonomy" id="29158"/>
    <lineage>
        <taxon>Eukaryota</taxon>
        <taxon>Metazoa</taxon>
        <taxon>Spiralia</taxon>
        <taxon>Lophotrochozoa</taxon>
        <taxon>Mollusca</taxon>
        <taxon>Bivalvia</taxon>
        <taxon>Autobranchia</taxon>
        <taxon>Pteriomorphia</taxon>
        <taxon>Mytilida</taxon>
        <taxon>Mytiloidea</taxon>
        <taxon>Mytilidae</taxon>
        <taxon>Mytilinae</taxon>
        <taxon>Mytilus</taxon>
    </lineage>
</organism>
<reference evidence="2" key="1">
    <citation type="submission" date="2018-11" db="EMBL/GenBank/DDBJ databases">
        <authorList>
            <person name="Alioto T."/>
            <person name="Alioto T."/>
        </authorList>
    </citation>
    <scope>NUCLEOTIDE SEQUENCE</scope>
</reference>